<dbReference type="Proteomes" id="UP000308488">
    <property type="component" value="Unassembled WGS sequence"/>
</dbReference>
<reference evidence="2 3" key="1">
    <citation type="submission" date="2019-05" db="EMBL/GenBank/DDBJ databases">
        <title>Marinobacter panjinensis sp. nov., a moderately halophilic bacterium isolated from sea tidal flat environment.</title>
        <authorList>
            <person name="Yang W."/>
            <person name="An M."/>
            <person name="He W."/>
            <person name="Luo X."/>
            <person name="Zhu L."/>
            <person name="Chen G."/>
            <person name="Zhang Y."/>
            <person name="Wang Y."/>
        </authorList>
    </citation>
    <scope>NUCLEOTIDE SEQUENCE [LARGE SCALE GENOMIC DNA]</scope>
    <source>
        <strain evidence="2 3">PJ-16</strain>
    </source>
</reference>
<sequence length="122" mass="13557">MKRFKMIQSTWLVVITTMIAVASASAQSESESTIQGYEASEVHLTLDSGNSLLGVRVEGCELCTQQSYLPARDIVISEGRRSLSADDYQRVSGRSGTIMFDDKNKMVFEVNFWAPRGEGEVR</sequence>
<gene>
    <name evidence="2" type="ORF">FDP08_19350</name>
</gene>
<organism evidence="2 3">
    <name type="scientific">Marinobacter panjinensis</name>
    <dbReference type="NCBI Taxonomy" id="2576384"/>
    <lineage>
        <taxon>Bacteria</taxon>
        <taxon>Pseudomonadati</taxon>
        <taxon>Pseudomonadota</taxon>
        <taxon>Gammaproteobacteria</taxon>
        <taxon>Pseudomonadales</taxon>
        <taxon>Marinobacteraceae</taxon>
        <taxon>Marinobacter</taxon>
    </lineage>
</organism>
<proteinExistence type="predicted"/>
<evidence type="ECO:0000313" key="3">
    <source>
        <dbReference type="Proteomes" id="UP000308488"/>
    </source>
</evidence>
<feature type="signal peptide" evidence="1">
    <location>
        <begin position="1"/>
        <end position="26"/>
    </location>
</feature>
<dbReference type="EMBL" id="SZYH01000003">
    <property type="protein sequence ID" value="TKV63262.1"/>
    <property type="molecule type" value="Genomic_DNA"/>
</dbReference>
<dbReference type="OrthoDB" id="6370086at2"/>
<protein>
    <submittedName>
        <fullName evidence="2">Uncharacterized protein</fullName>
    </submittedName>
</protein>
<keyword evidence="3" id="KW-1185">Reference proteome</keyword>
<accession>A0A4U6QSV2</accession>
<feature type="chain" id="PRO_5020832995" evidence="1">
    <location>
        <begin position="27"/>
        <end position="122"/>
    </location>
</feature>
<name>A0A4U6QSV2_9GAMM</name>
<comment type="caution">
    <text evidence="2">The sequence shown here is derived from an EMBL/GenBank/DDBJ whole genome shotgun (WGS) entry which is preliminary data.</text>
</comment>
<dbReference type="AlphaFoldDB" id="A0A4U6QSV2"/>
<keyword evidence="1" id="KW-0732">Signal</keyword>
<dbReference type="RefSeq" id="WP_137437947.1">
    <property type="nucleotide sequence ID" value="NZ_JANRHC010000007.1"/>
</dbReference>
<evidence type="ECO:0000256" key="1">
    <source>
        <dbReference type="SAM" id="SignalP"/>
    </source>
</evidence>
<evidence type="ECO:0000313" key="2">
    <source>
        <dbReference type="EMBL" id="TKV63262.1"/>
    </source>
</evidence>